<evidence type="ECO:0000313" key="2">
    <source>
        <dbReference type="Proteomes" id="UP000294933"/>
    </source>
</evidence>
<dbReference type="AlphaFoldDB" id="A0A4Y7QKE5"/>
<reference evidence="1 2" key="1">
    <citation type="submission" date="2018-06" db="EMBL/GenBank/DDBJ databases">
        <title>A transcriptomic atlas of mushroom development highlights an independent origin of complex multicellularity.</title>
        <authorList>
            <consortium name="DOE Joint Genome Institute"/>
            <person name="Krizsan K."/>
            <person name="Almasi E."/>
            <person name="Merenyi Z."/>
            <person name="Sahu N."/>
            <person name="Viragh M."/>
            <person name="Koszo T."/>
            <person name="Mondo S."/>
            <person name="Kiss B."/>
            <person name="Balint B."/>
            <person name="Kues U."/>
            <person name="Barry K."/>
            <person name="Hegedus J.C."/>
            <person name="Henrissat B."/>
            <person name="Johnson J."/>
            <person name="Lipzen A."/>
            <person name="Ohm R."/>
            <person name="Nagy I."/>
            <person name="Pangilinan J."/>
            <person name="Yan J."/>
            <person name="Xiong Y."/>
            <person name="Grigoriev I.V."/>
            <person name="Hibbett D.S."/>
            <person name="Nagy L.G."/>
        </authorList>
    </citation>
    <scope>NUCLEOTIDE SEQUENCE [LARGE SCALE GENOMIC DNA]</scope>
    <source>
        <strain evidence="1 2">SZMC22713</strain>
    </source>
</reference>
<dbReference type="PANTHER" id="PTHR33099">
    <property type="entry name" value="FE2OG DIOXYGENASE DOMAIN-CONTAINING PROTEIN"/>
    <property type="match status" value="1"/>
</dbReference>
<dbReference type="VEuPathDB" id="FungiDB:BD410DRAFT_781599"/>
<dbReference type="PANTHER" id="PTHR33099:SF14">
    <property type="entry name" value="PROLYL 4-HYDROXYLASE ALPHA SUBUNIT FE(2+) 2OG DIOXYGENASE DOMAIN-CONTAINING PROTEIN"/>
    <property type="match status" value="1"/>
</dbReference>
<dbReference type="EMBL" id="ML170158">
    <property type="protein sequence ID" value="TDL27718.1"/>
    <property type="molecule type" value="Genomic_DNA"/>
</dbReference>
<keyword evidence="2" id="KW-1185">Reference proteome</keyword>
<accession>A0A4Y7QKE5</accession>
<dbReference type="Gene3D" id="2.60.120.620">
    <property type="entry name" value="q2cbj1_9rhob like domain"/>
    <property type="match status" value="1"/>
</dbReference>
<name>A0A4Y7QKE5_9AGAM</name>
<evidence type="ECO:0000313" key="1">
    <source>
        <dbReference type="EMBL" id="TDL27718.1"/>
    </source>
</evidence>
<protein>
    <submittedName>
        <fullName evidence="1">Uncharacterized protein</fullName>
    </submittedName>
</protein>
<organism evidence="1 2">
    <name type="scientific">Rickenella mellea</name>
    <dbReference type="NCBI Taxonomy" id="50990"/>
    <lineage>
        <taxon>Eukaryota</taxon>
        <taxon>Fungi</taxon>
        <taxon>Dikarya</taxon>
        <taxon>Basidiomycota</taxon>
        <taxon>Agaricomycotina</taxon>
        <taxon>Agaricomycetes</taxon>
        <taxon>Hymenochaetales</taxon>
        <taxon>Rickenellaceae</taxon>
        <taxon>Rickenella</taxon>
    </lineage>
</organism>
<dbReference type="Proteomes" id="UP000294933">
    <property type="component" value="Unassembled WGS sequence"/>
</dbReference>
<proteinExistence type="predicted"/>
<dbReference type="OrthoDB" id="27483at2759"/>
<gene>
    <name evidence="1" type="ORF">BD410DRAFT_781599</name>
</gene>
<sequence length="424" mass="47027">MTSPLNILLKPLADAVKECGKNAPWCTGTCNVAPEDLKLYFDYGTDIRSIHFANATEAQLDELAKACQPATFGANQEDVLDENYRKAGKMDLNHFSINFSPERIGLAMEVKFRLLGLDADERNIRLEPYKLNVYGSLVVVLPTAHEGGALVLRHDNKELIFDSGKEFDSKPPGTIAFVAFYSDVEHEVQQVNSGHRVTITYNLYFADEKAVVSAPTTVTPAVDQFSASLKTLLANPEFFSNGGLLGFELKHQYPLSSDGRGDFNLNDLLTCLKGEDAVILRACKDHGLIASLKIIYDANRGWLVMCDKPSGGFNYQVEDVVEELVDSRDGVSIWVPEGYIGYYPDRVVNTWRKTVKWVTPMKSMTSHTSHYIAYGNEASMGYLYGQVSLIVEVGVPGQRQDPSTIVPFDLEEDLADAYEPTDIP</sequence>